<keyword evidence="5" id="KW-1185">Reference proteome</keyword>
<evidence type="ECO:0000256" key="3">
    <source>
        <dbReference type="SAM" id="SignalP"/>
    </source>
</evidence>
<dbReference type="InterPro" id="IPR001343">
    <property type="entry name" value="Hemolysn_Ca-bd"/>
</dbReference>
<gene>
    <name evidence="4" type="ORF">LY56_03377</name>
</gene>
<comment type="subcellular location">
    <subcellularLocation>
        <location evidence="1">Secreted</location>
    </subcellularLocation>
</comment>
<dbReference type="PANTHER" id="PTHR38340">
    <property type="entry name" value="S-LAYER PROTEIN"/>
    <property type="match status" value="1"/>
</dbReference>
<dbReference type="Gene3D" id="2.150.10.10">
    <property type="entry name" value="Serralysin-like metalloprotease, C-terminal"/>
    <property type="match status" value="3"/>
</dbReference>
<feature type="chain" id="PRO_5016105772" evidence="3">
    <location>
        <begin position="20"/>
        <end position="392"/>
    </location>
</feature>
<dbReference type="GO" id="GO:0005509">
    <property type="term" value="F:calcium ion binding"/>
    <property type="evidence" value="ECO:0007669"/>
    <property type="project" value="InterPro"/>
</dbReference>
<dbReference type="EMBL" id="QKZQ01000028">
    <property type="protein sequence ID" value="PZX36729.1"/>
    <property type="molecule type" value="Genomic_DNA"/>
</dbReference>
<dbReference type="PROSITE" id="PS00330">
    <property type="entry name" value="HEMOLYSIN_CALCIUM"/>
    <property type="match status" value="1"/>
</dbReference>
<dbReference type="GO" id="GO:0005576">
    <property type="term" value="C:extracellular region"/>
    <property type="evidence" value="ECO:0007669"/>
    <property type="project" value="UniProtKB-SubCell"/>
</dbReference>
<dbReference type="PRINTS" id="PR00313">
    <property type="entry name" value="CABNDNGRPT"/>
</dbReference>
<keyword evidence="3" id="KW-0732">Signal</keyword>
<dbReference type="InterPro" id="IPR050557">
    <property type="entry name" value="RTX_toxin/Mannuronan_C5-epim"/>
</dbReference>
<dbReference type="Pfam" id="PF00353">
    <property type="entry name" value="HemolysinCabind"/>
    <property type="match status" value="3"/>
</dbReference>
<dbReference type="STRING" id="121821.GCA_001870675_00590"/>
<dbReference type="PANTHER" id="PTHR38340:SF1">
    <property type="entry name" value="S-LAYER PROTEIN"/>
    <property type="match status" value="1"/>
</dbReference>
<evidence type="ECO:0000313" key="5">
    <source>
        <dbReference type="Proteomes" id="UP000249364"/>
    </source>
</evidence>
<keyword evidence="2" id="KW-0964">Secreted</keyword>
<organism evidence="4 5">
    <name type="scientific">Roseinatronobacter thiooxidans</name>
    <dbReference type="NCBI Taxonomy" id="121821"/>
    <lineage>
        <taxon>Bacteria</taxon>
        <taxon>Pseudomonadati</taxon>
        <taxon>Pseudomonadota</taxon>
        <taxon>Alphaproteobacteria</taxon>
        <taxon>Rhodobacterales</taxon>
        <taxon>Paracoccaceae</taxon>
        <taxon>Roseinatronobacter</taxon>
    </lineage>
</organism>
<comment type="caution">
    <text evidence="4">The sequence shown here is derived from an EMBL/GenBank/DDBJ whole genome shotgun (WGS) entry which is preliminary data.</text>
</comment>
<feature type="signal peptide" evidence="3">
    <location>
        <begin position="1"/>
        <end position="19"/>
    </location>
</feature>
<dbReference type="Proteomes" id="UP000249364">
    <property type="component" value="Unassembled WGS sequence"/>
</dbReference>
<sequence length="392" mass="39365">MWMFFGLLAAIAAASVSDAMVASREDDVESDGRADAVEGGAFAMAPAPALSGLMDADDGGARIDLVPDDVLATGLFDDLDERIHSSDLFAPVVLKDDVESSGPADAVEGGASEMSPAAAVALSGLMDASDGGARIDLVPDDALATGLFDDLDERIHSSDLFAPVAPPQPVFLEGGAGNDRLVGTVANDTLVGGAGDDILIGAGGDDVLYVDSGANHLIGGEGDDSLIGGAGNDTLEGGWGNDLLVAGGGANLLMGGAGDDTLLGAFLDDAGQDRSGANFLNGGAGDDLLIAGQGDTLNGGAGADFFALGDWLAGRAPAMIVDYSPEQDQIVLHYDPDRLSQPDVRVTFNEDQPDMAEIRLNGQIVAHVANASGLTADAIAIVAGHPAAIAAE</sequence>
<accession>A0A2W7Q726</accession>
<dbReference type="InterPro" id="IPR011049">
    <property type="entry name" value="Serralysin-like_metalloprot_C"/>
</dbReference>
<name>A0A2W7Q726_9RHOB</name>
<evidence type="ECO:0000256" key="1">
    <source>
        <dbReference type="ARBA" id="ARBA00004613"/>
    </source>
</evidence>
<evidence type="ECO:0000313" key="4">
    <source>
        <dbReference type="EMBL" id="PZX36729.1"/>
    </source>
</evidence>
<dbReference type="OrthoDB" id="7801966at2"/>
<dbReference type="AlphaFoldDB" id="A0A2W7Q726"/>
<protein>
    <submittedName>
        <fullName evidence="4">Hemolysin type calcium-binding protein</fullName>
    </submittedName>
</protein>
<proteinExistence type="predicted"/>
<dbReference type="SUPFAM" id="SSF51120">
    <property type="entry name" value="beta-Roll"/>
    <property type="match status" value="2"/>
</dbReference>
<evidence type="ECO:0000256" key="2">
    <source>
        <dbReference type="ARBA" id="ARBA00022525"/>
    </source>
</evidence>
<reference evidence="4 5" key="1">
    <citation type="submission" date="2018-06" db="EMBL/GenBank/DDBJ databases">
        <title>Genomic Encyclopedia of Archaeal and Bacterial Type Strains, Phase II (KMG-II): from individual species to whole genera.</title>
        <authorList>
            <person name="Goeker M."/>
        </authorList>
    </citation>
    <scope>NUCLEOTIDE SEQUENCE [LARGE SCALE GENOMIC DNA]</scope>
    <source>
        <strain evidence="4 5">DSM 13087</strain>
    </source>
</reference>
<dbReference type="RefSeq" id="WP_111361452.1">
    <property type="nucleotide sequence ID" value="NZ_QKZQ01000028.1"/>
</dbReference>
<dbReference type="InterPro" id="IPR018511">
    <property type="entry name" value="Hemolysin-typ_Ca-bd_CS"/>
</dbReference>